<name>A0A919RBB3_9ACTN</name>
<dbReference type="Pfam" id="PF17479">
    <property type="entry name" value="DUF3048_C"/>
    <property type="match status" value="1"/>
</dbReference>
<dbReference type="InterPro" id="IPR021416">
    <property type="entry name" value="DUF3048_N"/>
</dbReference>
<evidence type="ECO:0000259" key="4">
    <source>
        <dbReference type="Pfam" id="PF17479"/>
    </source>
</evidence>
<evidence type="ECO:0008006" key="7">
    <source>
        <dbReference type="Google" id="ProtNLM"/>
    </source>
</evidence>
<feature type="domain" description="DUF3048" evidence="3">
    <location>
        <begin position="57"/>
        <end position="192"/>
    </location>
</feature>
<dbReference type="Proteomes" id="UP000655287">
    <property type="component" value="Unassembled WGS sequence"/>
</dbReference>
<feature type="domain" description="DUF3048" evidence="4">
    <location>
        <begin position="217"/>
        <end position="330"/>
    </location>
</feature>
<feature type="chain" id="PRO_5038116206" description="DUF3048 domain-containing protein" evidence="2">
    <location>
        <begin position="23"/>
        <end position="340"/>
    </location>
</feature>
<reference evidence="5" key="1">
    <citation type="submission" date="2021-01" db="EMBL/GenBank/DDBJ databases">
        <title>Whole genome shotgun sequence of Sphaerisporangium rufum NBRC 109079.</title>
        <authorList>
            <person name="Komaki H."/>
            <person name="Tamura T."/>
        </authorList>
    </citation>
    <scope>NUCLEOTIDE SEQUENCE</scope>
    <source>
        <strain evidence="5">NBRC 109079</strain>
    </source>
</reference>
<dbReference type="EMBL" id="BOOU01000081">
    <property type="protein sequence ID" value="GII80827.1"/>
    <property type="molecule type" value="Genomic_DNA"/>
</dbReference>
<dbReference type="Gene3D" id="3.50.90.10">
    <property type="entry name" value="YerB-like"/>
    <property type="match status" value="1"/>
</dbReference>
<evidence type="ECO:0000256" key="2">
    <source>
        <dbReference type="SAM" id="SignalP"/>
    </source>
</evidence>
<organism evidence="5 6">
    <name type="scientific">Sphaerisporangium rufum</name>
    <dbReference type="NCBI Taxonomy" id="1381558"/>
    <lineage>
        <taxon>Bacteria</taxon>
        <taxon>Bacillati</taxon>
        <taxon>Actinomycetota</taxon>
        <taxon>Actinomycetes</taxon>
        <taxon>Streptosporangiales</taxon>
        <taxon>Streptosporangiaceae</taxon>
        <taxon>Sphaerisporangium</taxon>
    </lineage>
</organism>
<proteinExistence type="predicted"/>
<evidence type="ECO:0000313" key="6">
    <source>
        <dbReference type="Proteomes" id="UP000655287"/>
    </source>
</evidence>
<accession>A0A919RBB3</accession>
<feature type="signal peptide" evidence="2">
    <location>
        <begin position="1"/>
        <end position="22"/>
    </location>
</feature>
<evidence type="ECO:0000313" key="5">
    <source>
        <dbReference type="EMBL" id="GII80827.1"/>
    </source>
</evidence>
<dbReference type="InterPro" id="IPR035328">
    <property type="entry name" value="DUF3048_C"/>
</dbReference>
<feature type="region of interest" description="Disordered" evidence="1">
    <location>
        <begin position="28"/>
        <end position="60"/>
    </location>
</feature>
<dbReference type="Pfam" id="PF11258">
    <property type="entry name" value="DUF3048"/>
    <property type="match status" value="1"/>
</dbReference>
<gene>
    <name evidence="5" type="ORF">Sru01_58090</name>
</gene>
<comment type="caution">
    <text evidence="5">The sequence shown here is derived from an EMBL/GenBank/DDBJ whole genome shotgun (WGS) entry which is preliminary data.</text>
</comment>
<protein>
    <recommendedName>
        <fullName evidence="7">DUF3048 domain-containing protein</fullName>
    </recommendedName>
</protein>
<dbReference type="InterPro" id="IPR023158">
    <property type="entry name" value="YerB-like_sf"/>
</dbReference>
<keyword evidence="6" id="KW-1185">Reference proteome</keyword>
<dbReference type="AlphaFoldDB" id="A0A919RBB3"/>
<dbReference type="SUPFAM" id="SSF159774">
    <property type="entry name" value="YerB-like"/>
    <property type="match status" value="1"/>
</dbReference>
<keyword evidence="2" id="KW-0732">Signal</keyword>
<evidence type="ECO:0000256" key="1">
    <source>
        <dbReference type="SAM" id="MobiDB-lite"/>
    </source>
</evidence>
<sequence>MRVKRVIGGALAGAAVLVPAVACSSSGGGARPAGESAAPVESSTPAPSSAPPEHPFTGQPVAARRPVLAVKIENTHAGKPQMGVRSADLVFVEQVEGGLTRLMAVFSSKIPAKVGPVRSARISDLHLLPMFGKPGLAYSGVQSKMIPLVRAASLYDVSDSAAPRAYFRQPGRVAPYNLFADTRKLIAAAPKSTKAKDIGLVFADEAPAGGKPRTSFSVRYPAARFTFTWSAAQKRWLVAQDGAKDMAAEGGQLGAPTIVIQYAKTTRSQFHDFTGSYTPLIQSTGKGRAVVLRDGQAYQARWSRPSEEEGTTFTTADGEPLPFARGQVWIVLAAPKPVQP</sequence>
<feature type="compositionally biased region" description="Low complexity" evidence="1">
    <location>
        <begin position="35"/>
        <end position="47"/>
    </location>
</feature>
<evidence type="ECO:0000259" key="3">
    <source>
        <dbReference type="Pfam" id="PF11258"/>
    </source>
</evidence>